<dbReference type="PANTHER" id="PTHR43840">
    <property type="entry name" value="MITOCHONDRIAL METAL TRANSPORTER 1-RELATED"/>
    <property type="match status" value="1"/>
</dbReference>
<feature type="domain" description="Cation efflux protein cytoplasmic" evidence="9">
    <location>
        <begin position="217"/>
        <end position="292"/>
    </location>
</feature>
<dbReference type="OrthoDB" id="9806522at2"/>
<dbReference type="InterPro" id="IPR027470">
    <property type="entry name" value="Cation_efflux_CTD"/>
</dbReference>
<feature type="transmembrane region" description="Helical" evidence="7">
    <location>
        <begin position="160"/>
        <end position="180"/>
    </location>
</feature>
<dbReference type="GO" id="GO:0016020">
    <property type="term" value="C:membrane"/>
    <property type="evidence" value="ECO:0007669"/>
    <property type="project" value="UniProtKB-SubCell"/>
</dbReference>
<dbReference type="PANTHER" id="PTHR43840:SF15">
    <property type="entry name" value="MITOCHONDRIAL METAL TRANSPORTER 1-RELATED"/>
    <property type="match status" value="1"/>
</dbReference>
<evidence type="ECO:0000313" key="11">
    <source>
        <dbReference type="Proteomes" id="UP000294545"/>
    </source>
</evidence>
<dbReference type="InterPro" id="IPR058533">
    <property type="entry name" value="Cation_efflux_TM"/>
</dbReference>
<evidence type="ECO:0000256" key="1">
    <source>
        <dbReference type="ARBA" id="ARBA00004141"/>
    </source>
</evidence>
<dbReference type="GO" id="GO:0008324">
    <property type="term" value="F:monoatomic cation transmembrane transporter activity"/>
    <property type="evidence" value="ECO:0007669"/>
    <property type="project" value="InterPro"/>
</dbReference>
<evidence type="ECO:0000256" key="5">
    <source>
        <dbReference type="ARBA" id="ARBA00022989"/>
    </source>
</evidence>
<dbReference type="NCBIfam" id="TIGR01297">
    <property type="entry name" value="CDF"/>
    <property type="match status" value="1"/>
</dbReference>
<sequence length="295" mass="32958">MNRSDQGSRITYCTILGNFLLIVLKLLTGIMGKSSALLADGLHSITDFFTDFIVFISFKLSNKPPDKAYHYGYGKFETLATFFITLSLFYVSFIIFRTGITKIYDYTLGEEVIQPNVIALYGAGISIVIKEIMYRGTITVGKRINSKALIANAWHHRSDALSSVAAFAGITLCIILGPNFAIIDPIIAIVVSVLVFRIAFKLLFPSAKELVDGKIEDNEIGLIISVIKSNRTIKDFHKIRTRKVGNLIVIDFHILLDKEMDLFKAHKIADDLEQELKEVLGAELVVNIHIEPDML</sequence>
<dbReference type="InterPro" id="IPR027469">
    <property type="entry name" value="Cation_efflux_TMD_sf"/>
</dbReference>
<dbReference type="FunFam" id="1.20.1510.10:FF:000006">
    <property type="entry name" value="Divalent cation efflux transporter"/>
    <property type="match status" value="1"/>
</dbReference>
<gene>
    <name evidence="10" type="ORF">EDC19_1120</name>
</gene>
<dbReference type="InterPro" id="IPR002524">
    <property type="entry name" value="Cation_efflux"/>
</dbReference>
<comment type="similarity">
    <text evidence="2">Belongs to the cation diffusion facilitator (CDF) transporter (TC 2.A.4) family.</text>
</comment>
<evidence type="ECO:0000256" key="4">
    <source>
        <dbReference type="ARBA" id="ARBA00022692"/>
    </source>
</evidence>
<name>A0A4R1MZD1_9FIRM</name>
<keyword evidence="6 7" id="KW-0472">Membrane</keyword>
<feature type="transmembrane region" description="Helical" evidence="7">
    <location>
        <begin position="37"/>
        <end position="58"/>
    </location>
</feature>
<dbReference type="InterPro" id="IPR036837">
    <property type="entry name" value="Cation_efflux_CTD_sf"/>
</dbReference>
<reference evidence="10 11" key="1">
    <citation type="submission" date="2019-03" db="EMBL/GenBank/DDBJ databases">
        <title>Genomic Encyclopedia of Type Strains, Phase IV (KMG-IV): sequencing the most valuable type-strain genomes for metagenomic binning, comparative biology and taxonomic classification.</title>
        <authorList>
            <person name="Goeker M."/>
        </authorList>
    </citation>
    <scope>NUCLEOTIDE SEQUENCE [LARGE SCALE GENOMIC DNA]</scope>
    <source>
        <strain evidence="10 11">DSM 24176</strain>
    </source>
</reference>
<evidence type="ECO:0000259" key="8">
    <source>
        <dbReference type="Pfam" id="PF01545"/>
    </source>
</evidence>
<keyword evidence="11" id="KW-1185">Reference proteome</keyword>
<dbReference type="Proteomes" id="UP000294545">
    <property type="component" value="Unassembled WGS sequence"/>
</dbReference>
<dbReference type="SUPFAM" id="SSF160240">
    <property type="entry name" value="Cation efflux protein cytoplasmic domain-like"/>
    <property type="match status" value="1"/>
</dbReference>
<comment type="subcellular location">
    <subcellularLocation>
        <location evidence="1">Membrane</location>
        <topology evidence="1">Multi-pass membrane protein</topology>
    </subcellularLocation>
</comment>
<evidence type="ECO:0000256" key="7">
    <source>
        <dbReference type="SAM" id="Phobius"/>
    </source>
</evidence>
<keyword evidence="5 7" id="KW-1133">Transmembrane helix</keyword>
<dbReference type="Gene3D" id="3.30.70.1350">
    <property type="entry name" value="Cation efflux protein, cytoplasmic domain"/>
    <property type="match status" value="1"/>
</dbReference>
<keyword evidence="3" id="KW-0813">Transport</keyword>
<dbReference type="Pfam" id="PF16916">
    <property type="entry name" value="ZT_dimer"/>
    <property type="match status" value="1"/>
</dbReference>
<evidence type="ECO:0000259" key="9">
    <source>
        <dbReference type="Pfam" id="PF16916"/>
    </source>
</evidence>
<dbReference type="SUPFAM" id="SSF161111">
    <property type="entry name" value="Cation efflux protein transmembrane domain-like"/>
    <property type="match status" value="1"/>
</dbReference>
<feature type="transmembrane region" description="Helical" evidence="7">
    <location>
        <begin position="79"/>
        <end position="100"/>
    </location>
</feature>
<feature type="transmembrane region" description="Helical" evidence="7">
    <location>
        <begin position="112"/>
        <end position="129"/>
    </location>
</feature>
<dbReference type="InterPro" id="IPR050291">
    <property type="entry name" value="CDF_Transporter"/>
</dbReference>
<dbReference type="Pfam" id="PF01545">
    <property type="entry name" value="Cation_efflux"/>
    <property type="match status" value="1"/>
</dbReference>
<protein>
    <submittedName>
        <fullName evidence="10">Cation diffusion facilitator family transporter</fullName>
    </submittedName>
</protein>
<accession>A0A4R1MZD1</accession>
<dbReference type="Gene3D" id="1.20.1510.10">
    <property type="entry name" value="Cation efflux protein transmembrane domain"/>
    <property type="match status" value="1"/>
</dbReference>
<dbReference type="RefSeq" id="WP_132281736.1">
    <property type="nucleotide sequence ID" value="NZ_SMGQ01000011.1"/>
</dbReference>
<evidence type="ECO:0000256" key="6">
    <source>
        <dbReference type="ARBA" id="ARBA00023136"/>
    </source>
</evidence>
<feature type="transmembrane region" description="Helical" evidence="7">
    <location>
        <begin position="12"/>
        <end position="31"/>
    </location>
</feature>
<keyword evidence="4 7" id="KW-0812">Transmembrane</keyword>
<evidence type="ECO:0000313" key="10">
    <source>
        <dbReference type="EMBL" id="TCK98687.1"/>
    </source>
</evidence>
<dbReference type="AlphaFoldDB" id="A0A4R1MZD1"/>
<evidence type="ECO:0000256" key="3">
    <source>
        <dbReference type="ARBA" id="ARBA00022448"/>
    </source>
</evidence>
<proteinExistence type="inferred from homology"/>
<dbReference type="EMBL" id="SMGQ01000011">
    <property type="protein sequence ID" value="TCK98687.1"/>
    <property type="molecule type" value="Genomic_DNA"/>
</dbReference>
<organism evidence="10 11">
    <name type="scientific">Natranaerovirga hydrolytica</name>
    <dbReference type="NCBI Taxonomy" id="680378"/>
    <lineage>
        <taxon>Bacteria</taxon>
        <taxon>Bacillati</taxon>
        <taxon>Bacillota</taxon>
        <taxon>Clostridia</taxon>
        <taxon>Lachnospirales</taxon>
        <taxon>Natranaerovirgaceae</taxon>
        <taxon>Natranaerovirga</taxon>
    </lineage>
</organism>
<feature type="transmembrane region" description="Helical" evidence="7">
    <location>
        <begin position="186"/>
        <end position="204"/>
    </location>
</feature>
<feature type="domain" description="Cation efflux protein transmembrane" evidence="8">
    <location>
        <begin position="15"/>
        <end position="211"/>
    </location>
</feature>
<comment type="caution">
    <text evidence="10">The sequence shown here is derived from an EMBL/GenBank/DDBJ whole genome shotgun (WGS) entry which is preliminary data.</text>
</comment>
<evidence type="ECO:0000256" key="2">
    <source>
        <dbReference type="ARBA" id="ARBA00008114"/>
    </source>
</evidence>